<reference evidence="2 3" key="1">
    <citation type="journal article" date="2022" name="Nat. Plants">
        <title>Genomes of leafy and leafless Platanthera orchids illuminate the evolution of mycoheterotrophy.</title>
        <authorList>
            <person name="Li M.H."/>
            <person name="Liu K.W."/>
            <person name="Li Z."/>
            <person name="Lu H.C."/>
            <person name="Ye Q.L."/>
            <person name="Zhang D."/>
            <person name="Wang J.Y."/>
            <person name="Li Y.F."/>
            <person name="Zhong Z.M."/>
            <person name="Liu X."/>
            <person name="Yu X."/>
            <person name="Liu D.K."/>
            <person name="Tu X.D."/>
            <person name="Liu B."/>
            <person name="Hao Y."/>
            <person name="Liao X.Y."/>
            <person name="Jiang Y.T."/>
            <person name="Sun W.H."/>
            <person name="Chen J."/>
            <person name="Chen Y.Q."/>
            <person name="Ai Y."/>
            <person name="Zhai J.W."/>
            <person name="Wu S.S."/>
            <person name="Zhou Z."/>
            <person name="Hsiao Y.Y."/>
            <person name="Wu W.L."/>
            <person name="Chen Y.Y."/>
            <person name="Lin Y.F."/>
            <person name="Hsu J.L."/>
            <person name="Li C.Y."/>
            <person name="Wang Z.W."/>
            <person name="Zhao X."/>
            <person name="Zhong W.Y."/>
            <person name="Ma X.K."/>
            <person name="Ma L."/>
            <person name="Huang J."/>
            <person name="Chen G.Z."/>
            <person name="Huang M.Z."/>
            <person name="Huang L."/>
            <person name="Peng D.H."/>
            <person name="Luo Y.B."/>
            <person name="Zou S.Q."/>
            <person name="Chen S.P."/>
            <person name="Lan S."/>
            <person name="Tsai W.C."/>
            <person name="Van de Peer Y."/>
            <person name="Liu Z.J."/>
        </authorList>
    </citation>
    <scope>NUCLEOTIDE SEQUENCE [LARGE SCALE GENOMIC DNA]</scope>
    <source>
        <strain evidence="2">Lor287</strain>
    </source>
</reference>
<dbReference type="Proteomes" id="UP001418222">
    <property type="component" value="Unassembled WGS sequence"/>
</dbReference>
<comment type="caution">
    <text evidence="2">The sequence shown here is derived from an EMBL/GenBank/DDBJ whole genome shotgun (WGS) entry which is preliminary data.</text>
</comment>
<evidence type="ECO:0000313" key="2">
    <source>
        <dbReference type="EMBL" id="KAK8938800.1"/>
    </source>
</evidence>
<dbReference type="InterPro" id="IPR056924">
    <property type="entry name" value="SH3_Tf2-1"/>
</dbReference>
<feature type="domain" description="Tf2-1-like SH3-like" evidence="1">
    <location>
        <begin position="35"/>
        <end position="92"/>
    </location>
</feature>
<proteinExistence type="predicted"/>
<sequence length="184" mass="20882">MSIAVLHIREKLSVAQEPYKKYANRQRVDLELAVGDMLFWKVSRMPSVKRFGRNHKLDLRYARPFQIVECIRVSTYKLILPATFPGVHDVFHWLIRPGEARRGAGEARRPEPCNVQRGTGGPRALSLVKSSEKEAFEPKTLIHKLTSCRVRQIEKQSALTARTRGLSTTGLGTNQNQVHITKSP</sequence>
<gene>
    <name evidence="2" type="ORF">KSP39_PZI011193</name>
</gene>
<keyword evidence="3" id="KW-1185">Reference proteome</keyword>
<evidence type="ECO:0000313" key="3">
    <source>
        <dbReference type="Proteomes" id="UP001418222"/>
    </source>
</evidence>
<dbReference type="PANTHER" id="PTHR46148:SF60">
    <property type="entry name" value="CHROMO DOMAIN-CONTAINING PROTEIN"/>
    <property type="match status" value="1"/>
</dbReference>
<accession>A0AAP0G5S1</accession>
<organism evidence="2 3">
    <name type="scientific">Platanthera zijinensis</name>
    <dbReference type="NCBI Taxonomy" id="2320716"/>
    <lineage>
        <taxon>Eukaryota</taxon>
        <taxon>Viridiplantae</taxon>
        <taxon>Streptophyta</taxon>
        <taxon>Embryophyta</taxon>
        <taxon>Tracheophyta</taxon>
        <taxon>Spermatophyta</taxon>
        <taxon>Magnoliopsida</taxon>
        <taxon>Liliopsida</taxon>
        <taxon>Asparagales</taxon>
        <taxon>Orchidaceae</taxon>
        <taxon>Orchidoideae</taxon>
        <taxon>Orchideae</taxon>
        <taxon>Orchidinae</taxon>
        <taxon>Platanthera</taxon>
    </lineage>
</organism>
<dbReference type="AlphaFoldDB" id="A0AAP0G5S1"/>
<dbReference type="Pfam" id="PF24626">
    <property type="entry name" value="SH3_Tf2-1"/>
    <property type="match status" value="1"/>
</dbReference>
<name>A0AAP0G5S1_9ASPA</name>
<dbReference type="PANTHER" id="PTHR46148">
    <property type="entry name" value="CHROMO DOMAIN-CONTAINING PROTEIN"/>
    <property type="match status" value="1"/>
</dbReference>
<dbReference type="EMBL" id="JBBWWQ010000009">
    <property type="protein sequence ID" value="KAK8938800.1"/>
    <property type="molecule type" value="Genomic_DNA"/>
</dbReference>
<evidence type="ECO:0000259" key="1">
    <source>
        <dbReference type="Pfam" id="PF24626"/>
    </source>
</evidence>
<protein>
    <recommendedName>
        <fullName evidence="1">Tf2-1-like SH3-like domain-containing protein</fullName>
    </recommendedName>
</protein>